<gene>
    <name evidence="9" type="ORF">BDV95DRAFT_488092</name>
</gene>
<evidence type="ECO:0000313" key="9">
    <source>
        <dbReference type="EMBL" id="KAF2874502.1"/>
    </source>
</evidence>
<evidence type="ECO:0000313" key="10">
    <source>
        <dbReference type="Proteomes" id="UP000481861"/>
    </source>
</evidence>
<dbReference type="GO" id="GO:0005634">
    <property type="term" value="C:nucleus"/>
    <property type="evidence" value="ECO:0007669"/>
    <property type="project" value="UniProtKB-SubCell"/>
</dbReference>
<keyword evidence="5" id="KW-0539">Nucleus</keyword>
<feature type="region of interest" description="Disordered" evidence="7">
    <location>
        <begin position="1550"/>
        <end position="1710"/>
    </location>
</feature>
<feature type="compositionally biased region" description="Polar residues" evidence="7">
    <location>
        <begin position="92"/>
        <end position="108"/>
    </location>
</feature>
<protein>
    <submittedName>
        <fullName evidence="9">Rap1-interacting factor 1 N terminal-domain-containing protein</fullName>
    </submittedName>
</protein>
<organism evidence="9 10">
    <name type="scientific">Massariosphaeria phaeospora</name>
    <dbReference type="NCBI Taxonomy" id="100035"/>
    <lineage>
        <taxon>Eukaryota</taxon>
        <taxon>Fungi</taxon>
        <taxon>Dikarya</taxon>
        <taxon>Ascomycota</taxon>
        <taxon>Pezizomycotina</taxon>
        <taxon>Dothideomycetes</taxon>
        <taxon>Pleosporomycetidae</taxon>
        <taxon>Pleosporales</taxon>
        <taxon>Pleosporales incertae sedis</taxon>
        <taxon>Massariosphaeria</taxon>
    </lineage>
</organism>
<feature type="compositionally biased region" description="Low complexity" evidence="7">
    <location>
        <begin position="1558"/>
        <end position="1571"/>
    </location>
</feature>
<feature type="region of interest" description="Disordered" evidence="7">
    <location>
        <begin position="92"/>
        <end position="112"/>
    </location>
</feature>
<evidence type="ECO:0000256" key="6">
    <source>
        <dbReference type="ARBA" id="ARBA00023306"/>
    </source>
</evidence>
<feature type="domain" description="Telomere-associated protein Rif1 N-terminal" evidence="8">
    <location>
        <begin position="156"/>
        <end position="524"/>
    </location>
</feature>
<evidence type="ECO:0000256" key="3">
    <source>
        <dbReference type="ARBA" id="ARBA00022454"/>
    </source>
</evidence>
<feature type="region of interest" description="Disordered" evidence="7">
    <location>
        <begin position="1470"/>
        <end position="1526"/>
    </location>
</feature>
<name>A0A7C8MJ01_9PLEO</name>
<feature type="compositionally biased region" description="Polar residues" evidence="7">
    <location>
        <begin position="1693"/>
        <end position="1710"/>
    </location>
</feature>
<feature type="compositionally biased region" description="Polar residues" evidence="7">
    <location>
        <begin position="1134"/>
        <end position="1143"/>
    </location>
</feature>
<dbReference type="PANTHER" id="PTHR22928">
    <property type="entry name" value="TELOMERE-ASSOCIATED PROTEIN RIF1"/>
    <property type="match status" value="1"/>
</dbReference>
<evidence type="ECO:0000256" key="1">
    <source>
        <dbReference type="ARBA" id="ARBA00004123"/>
    </source>
</evidence>
<keyword evidence="3" id="KW-0158">Chromosome</keyword>
<feature type="compositionally biased region" description="Basic and acidic residues" evidence="7">
    <location>
        <begin position="1511"/>
        <end position="1525"/>
    </location>
</feature>
<feature type="compositionally biased region" description="Basic and acidic residues" evidence="7">
    <location>
        <begin position="1299"/>
        <end position="1312"/>
    </location>
</feature>
<keyword evidence="6" id="KW-0131">Cell cycle</keyword>
<reference evidence="9 10" key="1">
    <citation type="submission" date="2020-01" db="EMBL/GenBank/DDBJ databases">
        <authorList>
            <consortium name="DOE Joint Genome Institute"/>
            <person name="Haridas S."/>
            <person name="Albert R."/>
            <person name="Binder M."/>
            <person name="Bloem J."/>
            <person name="Labutti K."/>
            <person name="Salamov A."/>
            <person name="Andreopoulos B."/>
            <person name="Baker S.E."/>
            <person name="Barry K."/>
            <person name="Bills G."/>
            <person name="Bluhm B.H."/>
            <person name="Cannon C."/>
            <person name="Castanera R."/>
            <person name="Culley D.E."/>
            <person name="Daum C."/>
            <person name="Ezra D."/>
            <person name="Gonzalez J.B."/>
            <person name="Henrissat B."/>
            <person name="Kuo A."/>
            <person name="Liang C."/>
            <person name="Lipzen A."/>
            <person name="Lutzoni F."/>
            <person name="Magnuson J."/>
            <person name="Mondo S."/>
            <person name="Nolan M."/>
            <person name="Ohm R."/>
            <person name="Pangilinan J."/>
            <person name="Park H.-J.H."/>
            <person name="Ramirez L."/>
            <person name="Alfaro M."/>
            <person name="Sun H."/>
            <person name="Tritt A."/>
            <person name="Yoshinaga Y."/>
            <person name="Zwiers L.-H.L."/>
            <person name="Turgeon B.G."/>
            <person name="Goodwin S.B."/>
            <person name="Spatafora J.W."/>
            <person name="Crous P.W."/>
            <person name="Grigoriev I.V."/>
        </authorList>
    </citation>
    <scope>NUCLEOTIDE SEQUENCE [LARGE SCALE GENOMIC DNA]</scope>
    <source>
        <strain evidence="9 10">CBS 611.86</strain>
    </source>
</reference>
<dbReference type="GO" id="GO:0000723">
    <property type="term" value="P:telomere maintenance"/>
    <property type="evidence" value="ECO:0007669"/>
    <property type="project" value="TreeGrafter"/>
</dbReference>
<dbReference type="Proteomes" id="UP000481861">
    <property type="component" value="Unassembled WGS sequence"/>
</dbReference>
<feature type="compositionally biased region" description="Polar residues" evidence="7">
    <location>
        <begin position="1581"/>
        <end position="1594"/>
    </location>
</feature>
<feature type="compositionally biased region" description="Polar residues" evidence="7">
    <location>
        <begin position="1"/>
        <end position="10"/>
    </location>
</feature>
<feature type="region of interest" description="Disordered" evidence="7">
    <location>
        <begin position="1"/>
        <end position="77"/>
    </location>
</feature>
<dbReference type="Pfam" id="PF12231">
    <property type="entry name" value="Rif1_N"/>
    <property type="match status" value="1"/>
</dbReference>
<feature type="region of interest" description="Disordered" evidence="7">
    <location>
        <begin position="1111"/>
        <end position="1150"/>
    </location>
</feature>
<feature type="compositionally biased region" description="Low complexity" evidence="7">
    <location>
        <begin position="1486"/>
        <end position="1498"/>
    </location>
</feature>
<evidence type="ECO:0000259" key="8">
    <source>
        <dbReference type="Pfam" id="PF12231"/>
    </source>
</evidence>
<evidence type="ECO:0000256" key="2">
    <source>
        <dbReference type="ARBA" id="ARBA00004574"/>
    </source>
</evidence>
<feature type="compositionally biased region" description="Polar residues" evidence="7">
    <location>
        <begin position="1613"/>
        <end position="1642"/>
    </location>
</feature>
<dbReference type="EMBL" id="JAADJZ010000006">
    <property type="protein sequence ID" value="KAF2874502.1"/>
    <property type="molecule type" value="Genomic_DNA"/>
</dbReference>
<dbReference type="GO" id="GO:0140445">
    <property type="term" value="C:chromosome, telomeric repeat region"/>
    <property type="evidence" value="ECO:0007669"/>
    <property type="project" value="TreeGrafter"/>
</dbReference>
<proteinExistence type="predicted"/>
<comment type="caution">
    <text evidence="9">The sequence shown here is derived from an EMBL/GenBank/DDBJ whole genome shotgun (WGS) entry which is preliminary data.</text>
</comment>
<feature type="region of interest" description="Disordered" evidence="7">
    <location>
        <begin position="1288"/>
        <end position="1345"/>
    </location>
</feature>
<evidence type="ECO:0000256" key="5">
    <source>
        <dbReference type="ARBA" id="ARBA00023242"/>
    </source>
</evidence>
<dbReference type="InterPro" id="IPR022031">
    <property type="entry name" value="Rif1_N"/>
</dbReference>
<comment type="subcellular location">
    <subcellularLocation>
        <location evidence="2">Chromosome</location>
        <location evidence="2">Telomere</location>
    </subcellularLocation>
    <subcellularLocation>
        <location evidence="1">Nucleus</location>
    </subcellularLocation>
</comment>
<dbReference type="OrthoDB" id="5399929at2759"/>
<dbReference type="PANTHER" id="PTHR22928:SF3">
    <property type="entry name" value="TELOMERE-ASSOCIATED PROTEIN RIF1"/>
    <property type="match status" value="1"/>
</dbReference>
<evidence type="ECO:0000256" key="7">
    <source>
        <dbReference type="SAM" id="MobiDB-lite"/>
    </source>
</evidence>
<evidence type="ECO:0000256" key="4">
    <source>
        <dbReference type="ARBA" id="ARBA00022895"/>
    </source>
</evidence>
<feature type="compositionally biased region" description="Low complexity" evidence="7">
    <location>
        <begin position="60"/>
        <end position="77"/>
    </location>
</feature>
<sequence>MEFPASTSKFESLPTRPPTPPKEVEDTEKDINDTLQFLDDPFGIKPVVGMVAAPPPSLNTPSQSPSSEAPTPSSSATRMKRVNFQFSTCAIPTNGSSPQPWTPANSSPLRPLPQTRVLKPLKSILKAGSPCDEGVSAHQFKTLAEMLEFSVKRLAADKSRGTKLDTYMSLQKTMKAYEGVPGLEALSQKTGLLTQFIRRDLQAMSPTGPGLDSQLIQQALKLLMAMVRIPEARSAMDHDFCSYVIDRSIQVASDGNMSKSIVNYHLAVLMQQNFPPMVITDTRVEKILDVLDTLPDRVSGLSVLAYRLRIYRKLLQQKPKLMAKHTERWFRHTVNALLSKQKDINQSALDTALTAAKIVGTEPQVTRSVLSVLNGITPDGDTFGSYMATELEGMLTSDAASAVPQVWASITMLLRDSMQVSTFLALRDWLKLFETLHSSDNEAVKVHTSVAYSSLVYAVNISHYTAPSWSKVFLQLPKHQLQARNKLRKTSRNAVNSGYTSLLYYALRPTASHEQLDRYWREFVAEFWKPFVHSSPVHAVVACRVVSALFNGSRRPWNEQRALDLKPQSMVPREDLPLLDPKWVRKALVSVLQFVETLVDATPWNKDMGDDQPVKIMWLSLLDSLVEASNKEVMASSETKDAIAHIVNSLRHVWERHTASLAMTQQKENVWADKFCFLLNSVVQKLGAIQFTGKCLTRNEKDEFEVAPTPSHRSRHHGPRVSPLLYFIDLLVNQSEGKLSDPVRLRALNLIIEPCLDVQNTRLSKLELLKDCCTPIAGSPKASVKLILWAQIGTLTKSCLQEPTSDSNERISRQLGKEYDVVVDILALGSSYLSSRPQGQDVLSTFVKTVRIEAGEGAVILAVIEKVSEFLLKRVPEEDHPVYQPYASILLRSLPSTIITRRALEQVRQTLWPSSTTERIPNFDPYHHFYATLMSIGTAAYRELHIDVVDSTRDFISALSNSIQNCHVSLLAVYLRKTQEMIRLWVEDDARKLHHKEEPIKDLQREVVSLWRIINAAIESLPRKDSQTLLHLEPLMTAGFLSRRHSIVNISITAWNSTFGKEDSLRYPAQLEQALRRLRNTAEICLPSLEAQDENMDDRLSFYDSGDSAMGSAPAVNSPRVKESPFKVLKSTRKSQSPALSSRKTSRSTAKLRLRHDNSQIQFEPIVSSPTNPFNQESQILTDRQKEMIERQRGTANIFSSIRSTSSPGGTGTAIPSTSLEIHSDPMNADELPTANSLTPSKALASLGSMDFLGSSPTPQARNRIPDIVSDVTSVVTPTAVRTFRLDDNADDLGSSPPHFEKVTNSKTKDPASDITNDNVAGDSFEYRQPERSYSMSFDDGTTIDEDAPELDDASPFEAPNVPDSGEAVLNMPSSNLEQQLTAQFDADIRDTTGAEPAKEVPNESNNMYIDARSQQQAIPMTNIAHAAGDAEVDDTQIALAMAVTQDEDGQNSSDISRVGDSFINLSTDRLSTGKAEDSARRTPRSSRSSVLSSPAKSESSRKRKQTPVDQESKSKKVKNEEVQRRSSSLLLIDHDDGIQDCIDVALPPARKTRKSKGSSQSPSKSQVVVPETSRKRPIGRSTSLLSHVQTHSETVLVEDTPSPKRTRRTTHQDVSTAKNSPQRETQGSQVKRLSHVQVTPKRSSERFSSVRGSSVATQSAASAKDVQDEVSTAGQNADVVLQVDGDTRASRETGQSQSRHASVTSTPSRSFAERVILTPKSILGQLKNILANCSQLVLGRTEEREFDDVLFDIRREVHAAGRRGEDDE</sequence>
<keyword evidence="10" id="KW-1185">Reference proteome</keyword>
<accession>A0A7C8MJ01</accession>
<keyword evidence="4" id="KW-0779">Telomere</keyword>